<gene>
    <name evidence="1" type="ORF">PITG_16189</name>
</gene>
<dbReference type="VEuPathDB" id="FungiDB:PITG_16189"/>
<accession>D0NTC0</accession>
<dbReference type="KEGG" id="pif:PITG_16189"/>
<name>D0NTC0_PHYIT</name>
<dbReference type="InParanoid" id="D0NTC0"/>
<dbReference type="STRING" id="403677.D0NTC0"/>
<sequence length="203" mass="22933">MEIILKQAQNEGWNIGAVITDNAGQCGRARRILALRWPNVTFLFCFAHCINNIVKAVLKSSFSGIAKEATAAVKCLNASSAKWLVRARAMMEECYDKPLALFTLCETRWNSMQSCFASLLRVRTALEMLSIKYRGYKDYPSSLKVFNDSSFWRKLTEAEQVIAPLSESSYRLQRDENTLADVVLSFRDIFNHAGNNVNSHCSC</sequence>
<evidence type="ECO:0000313" key="1">
    <source>
        <dbReference type="EMBL" id="EEY64871.1"/>
    </source>
</evidence>
<evidence type="ECO:0008006" key="3">
    <source>
        <dbReference type="Google" id="ProtNLM"/>
    </source>
</evidence>
<dbReference type="OMA" id="VEANACM"/>
<dbReference type="GeneID" id="9465365"/>
<dbReference type="EMBL" id="DS028160">
    <property type="protein sequence ID" value="EEY64871.1"/>
    <property type="molecule type" value="Genomic_DNA"/>
</dbReference>
<dbReference type="Proteomes" id="UP000006643">
    <property type="component" value="Unassembled WGS sequence"/>
</dbReference>
<dbReference type="OrthoDB" id="121607at2759"/>
<protein>
    <recommendedName>
        <fullName evidence="3">DUF659 domain-containing protein</fullName>
    </recommendedName>
</protein>
<dbReference type="RefSeq" id="XP_002897601.1">
    <property type="nucleotide sequence ID" value="XM_002897555.1"/>
</dbReference>
<dbReference type="HOGENOM" id="CLU_059494_1_0_1"/>
<reference evidence="2" key="1">
    <citation type="journal article" date="2009" name="Nature">
        <title>Genome sequence and analysis of the Irish potato famine pathogen Phytophthora infestans.</title>
        <authorList>
            <consortium name="The Broad Institute Genome Sequencing Platform"/>
            <person name="Haas B.J."/>
            <person name="Kamoun S."/>
            <person name="Zody M.C."/>
            <person name="Jiang R.H."/>
            <person name="Handsaker R.E."/>
            <person name="Cano L.M."/>
            <person name="Grabherr M."/>
            <person name="Kodira C.D."/>
            <person name="Raffaele S."/>
            <person name="Torto-Alalibo T."/>
            <person name="Bozkurt T.O."/>
            <person name="Ah-Fong A.M."/>
            <person name="Alvarado L."/>
            <person name="Anderson V.L."/>
            <person name="Armstrong M.R."/>
            <person name="Avrova A."/>
            <person name="Baxter L."/>
            <person name="Beynon J."/>
            <person name="Boevink P.C."/>
            <person name="Bollmann S.R."/>
            <person name="Bos J.I."/>
            <person name="Bulone V."/>
            <person name="Cai G."/>
            <person name="Cakir C."/>
            <person name="Carrington J.C."/>
            <person name="Chawner M."/>
            <person name="Conti L."/>
            <person name="Costanzo S."/>
            <person name="Ewan R."/>
            <person name="Fahlgren N."/>
            <person name="Fischbach M.A."/>
            <person name="Fugelstad J."/>
            <person name="Gilroy E.M."/>
            <person name="Gnerre S."/>
            <person name="Green P.J."/>
            <person name="Grenville-Briggs L.J."/>
            <person name="Griffith J."/>
            <person name="Grunwald N.J."/>
            <person name="Horn K."/>
            <person name="Horner N.R."/>
            <person name="Hu C.H."/>
            <person name="Huitema E."/>
            <person name="Jeong D.H."/>
            <person name="Jones A.M."/>
            <person name="Jones J.D."/>
            <person name="Jones R.W."/>
            <person name="Karlsson E.K."/>
            <person name="Kunjeti S.G."/>
            <person name="Lamour K."/>
            <person name="Liu Z."/>
            <person name="Ma L."/>
            <person name="Maclean D."/>
            <person name="Chibucos M.C."/>
            <person name="McDonald H."/>
            <person name="McWalters J."/>
            <person name="Meijer H.J."/>
            <person name="Morgan W."/>
            <person name="Morris P.F."/>
            <person name="Munro C.A."/>
            <person name="O'Neill K."/>
            <person name="Ospina-Giraldo M."/>
            <person name="Pinzon A."/>
            <person name="Pritchard L."/>
            <person name="Ramsahoye B."/>
            <person name="Ren Q."/>
            <person name="Restrepo S."/>
            <person name="Roy S."/>
            <person name="Sadanandom A."/>
            <person name="Savidor A."/>
            <person name="Schornack S."/>
            <person name="Schwartz D.C."/>
            <person name="Schumann U.D."/>
            <person name="Schwessinger B."/>
            <person name="Seyer L."/>
            <person name="Sharpe T."/>
            <person name="Silvar C."/>
            <person name="Song J."/>
            <person name="Studholme D.J."/>
            <person name="Sykes S."/>
            <person name="Thines M."/>
            <person name="van de Vondervoort P.J."/>
            <person name="Phuntumart V."/>
            <person name="Wawra S."/>
            <person name="Weide R."/>
            <person name="Win J."/>
            <person name="Young C."/>
            <person name="Zhou S."/>
            <person name="Fry W."/>
            <person name="Meyers B.C."/>
            <person name="van West P."/>
            <person name="Ristaino J."/>
            <person name="Govers F."/>
            <person name="Birch P.R."/>
            <person name="Whisson S.C."/>
            <person name="Judelson H.S."/>
            <person name="Nusbaum C."/>
        </authorList>
    </citation>
    <scope>NUCLEOTIDE SEQUENCE [LARGE SCALE GENOMIC DNA]</scope>
    <source>
        <strain evidence="2">T30-4</strain>
    </source>
</reference>
<dbReference type="SUPFAM" id="SSF53098">
    <property type="entry name" value="Ribonuclease H-like"/>
    <property type="match status" value="1"/>
</dbReference>
<organism evidence="1 2">
    <name type="scientific">Phytophthora infestans (strain T30-4)</name>
    <name type="common">Potato late blight agent</name>
    <dbReference type="NCBI Taxonomy" id="403677"/>
    <lineage>
        <taxon>Eukaryota</taxon>
        <taxon>Sar</taxon>
        <taxon>Stramenopiles</taxon>
        <taxon>Oomycota</taxon>
        <taxon>Peronosporomycetes</taxon>
        <taxon>Peronosporales</taxon>
        <taxon>Peronosporaceae</taxon>
        <taxon>Phytophthora</taxon>
    </lineage>
</organism>
<dbReference type="InterPro" id="IPR012337">
    <property type="entry name" value="RNaseH-like_sf"/>
</dbReference>
<evidence type="ECO:0000313" key="2">
    <source>
        <dbReference type="Proteomes" id="UP000006643"/>
    </source>
</evidence>
<proteinExistence type="predicted"/>
<dbReference type="AlphaFoldDB" id="D0NTC0"/>
<keyword evidence="2" id="KW-1185">Reference proteome</keyword>